<gene>
    <name evidence="1" type="ORF">NS226_06555</name>
    <name evidence="2" type="ORF">NS365_04000</name>
</gene>
<dbReference type="Proteomes" id="UP000078529">
    <property type="component" value="Unassembled WGS sequence"/>
</dbReference>
<dbReference type="Proteomes" id="UP000078272">
    <property type="component" value="Unassembled WGS sequence"/>
</dbReference>
<keyword evidence="4" id="KW-1185">Reference proteome</keyword>
<dbReference type="PATRIC" id="fig|401562.3.peg.600"/>
<evidence type="ECO:0000313" key="4">
    <source>
        <dbReference type="Proteomes" id="UP000078529"/>
    </source>
</evidence>
<reference evidence="3 4" key="1">
    <citation type="journal article" date="2016" name="Front. Microbiol.">
        <title>Genomic Resource of Rice Seed Associated Bacteria.</title>
        <authorList>
            <person name="Midha S."/>
            <person name="Bansal K."/>
            <person name="Sharma S."/>
            <person name="Kumar N."/>
            <person name="Patil P.P."/>
            <person name="Chaudhry V."/>
            <person name="Patil P.B."/>
        </authorList>
    </citation>
    <scope>NUCLEOTIDE SEQUENCE [LARGE SCALE GENOMIC DNA]</scope>
    <source>
        <strain evidence="1 3">NS226</strain>
        <strain evidence="2 4">NS365</strain>
    </source>
</reference>
<protein>
    <submittedName>
        <fullName evidence="2">Uncharacterized protein</fullName>
    </submittedName>
</protein>
<proteinExistence type="predicted"/>
<evidence type="ECO:0000313" key="3">
    <source>
        <dbReference type="Proteomes" id="UP000078272"/>
    </source>
</evidence>
<dbReference type="EMBL" id="LDPZ01000013">
    <property type="protein sequence ID" value="KTQ96776.1"/>
    <property type="molecule type" value="Genomic_DNA"/>
</dbReference>
<dbReference type="EMBL" id="LDQA01000010">
    <property type="protein sequence ID" value="KTR07461.1"/>
    <property type="molecule type" value="Genomic_DNA"/>
</dbReference>
<sequence>MTQWRTTWSKADATATLANPAEVQVPGPASAIAGGLAAAATLSPAFVALPISVSGGAYAISATSASNAYKEDGSR</sequence>
<comment type="caution">
    <text evidence="2">The sequence shown here is derived from an EMBL/GenBank/DDBJ whole genome shotgun (WGS) entry which is preliminary data.</text>
</comment>
<organism evidence="2 4">
    <name type="scientific">Aureimonas ureilytica</name>
    <dbReference type="NCBI Taxonomy" id="401562"/>
    <lineage>
        <taxon>Bacteria</taxon>
        <taxon>Pseudomonadati</taxon>
        <taxon>Pseudomonadota</taxon>
        <taxon>Alphaproteobacteria</taxon>
        <taxon>Hyphomicrobiales</taxon>
        <taxon>Aurantimonadaceae</taxon>
        <taxon>Aureimonas</taxon>
    </lineage>
</organism>
<evidence type="ECO:0000313" key="2">
    <source>
        <dbReference type="EMBL" id="KTR07461.1"/>
    </source>
</evidence>
<accession>A0A175RVG8</accession>
<name>A0A175RVG8_9HYPH</name>
<dbReference type="AlphaFoldDB" id="A0A175RVG8"/>
<evidence type="ECO:0000313" key="1">
    <source>
        <dbReference type="EMBL" id="KTQ96776.1"/>
    </source>
</evidence>